<dbReference type="AlphaFoldDB" id="A0AAV0FSB2"/>
<organism evidence="2 3">
    <name type="scientific">Cuscuta epithymum</name>
    <dbReference type="NCBI Taxonomy" id="186058"/>
    <lineage>
        <taxon>Eukaryota</taxon>
        <taxon>Viridiplantae</taxon>
        <taxon>Streptophyta</taxon>
        <taxon>Embryophyta</taxon>
        <taxon>Tracheophyta</taxon>
        <taxon>Spermatophyta</taxon>
        <taxon>Magnoliopsida</taxon>
        <taxon>eudicotyledons</taxon>
        <taxon>Gunneridae</taxon>
        <taxon>Pentapetalae</taxon>
        <taxon>asterids</taxon>
        <taxon>lamiids</taxon>
        <taxon>Solanales</taxon>
        <taxon>Convolvulaceae</taxon>
        <taxon>Cuscuteae</taxon>
        <taxon>Cuscuta</taxon>
        <taxon>Cuscuta subgen. Cuscuta</taxon>
    </lineage>
</organism>
<reference evidence="2" key="1">
    <citation type="submission" date="2022-07" db="EMBL/GenBank/DDBJ databases">
        <authorList>
            <person name="Macas J."/>
            <person name="Novak P."/>
            <person name="Neumann P."/>
        </authorList>
    </citation>
    <scope>NUCLEOTIDE SEQUENCE</scope>
</reference>
<feature type="non-terminal residue" evidence="2">
    <location>
        <position position="137"/>
    </location>
</feature>
<dbReference type="Proteomes" id="UP001152523">
    <property type="component" value="Unassembled WGS sequence"/>
</dbReference>
<gene>
    <name evidence="2" type="ORF">CEPIT_LOCUS36745</name>
</gene>
<protein>
    <submittedName>
        <fullName evidence="2">Uncharacterized protein</fullName>
    </submittedName>
</protein>
<keyword evidence="1" id="KW-0472">Membrane</keyword>
<feature type="transmembrane region" description="Helical" evidence="1">
    <location>
        <begin position="20"/>
        <end position="45"/>
    </location>
</feature>
<evidence type="ECO:0000313" key="2">
    <source>
        <dbReference type="EMBL" id="CAH9138366.1"/>
    </source>
</evidence>
<keyword evidence="1" id="KW-0812">Transmembrane</keyword>
<keyword evidence="3" id="KW-1185">Reference proteome</keyword>
<accession>A0AAV0FSB2</accession>
<name>A0AAV0FSB2_9ASTE</name>
<comment type="caution">
    <text evidence="2">The sequence shown here is derived from an EMBL/GenBank/DDBJ whole genome shotgun (WGS) entry which is preliminary data.</text>
</comment>
<dbReference type="EMBL" id="CAMAPF010001009">
    <property type="protein sequence ID" value="CAH9138366.1"/>
    <property type="molecule type" value="Genomic_DNA"/>
</dbReference>
<evidence type="ECO:0000313" key="3">
    <source>
        <dbReference type="Proteomes" id="UP001152523"/>
    </source>
</evidence>
<evidence type="ECO:0000256" key="1">
    <source>
        <dbReference type="SAM" id="Phobius"/>
    </source>
</evidence>
<sequence>MFPNMNQILSRLTKKKNLVLDFNSIALIGSQIFGLTSINISRYFFFRICETVIARRLSSSPSKSLARTQQHKMVFLKDIKHEGQKLLSISTGNTNGHEIHLEICKSFARGICPAIVVSYRVANWTPECEYQDQTLRT</sequence>
<proteinExistence type="predicted"/>
<keyword evidence="1" id="KW-1133">Transmembrane helix</keyword>